<reference evidence="4 5" key="1">
    <citation type="submission" date="2021-04" db="EMBL/GenBank/DDBJ databases">
        <authorList>
            <person name="Bliznina A."/>
        </authorList>
    </citation>
    <scope>NUCLEOTIDE SEQUENCE [LARGE SCALE GENOMIC DNA]</scope>
</reference>
<dbReference type="SMART" id="SM00225">
    <property type="entry name" value="BTB"/>
    <property type="match status" value="1"/>
</dbReference>
<dbReference type="PROSITE" id="PS50097">
    <property type="entry name" value="BTB"/>
    <property type="match status" value="1"/>
</dbReference>
<dbReference type="Gene3D" id="1.25.40.420">
    <property type="match status" value="1"/>
</dbReference>
<dbReference type="PANTHER" id="PTHR24412:SF450">
    <property type="entry name" value="KELCH-LIKE PROTEIN DIABLO"/>
    <property type="match status" value="1"/>
</dbReference>
<dbReference type="InterPro" id="IPR006652">
    <property type="entry name" value="Kelch_1"/>
</dbReference>
<dbReference type="SMART" id="SM00875">
    <property type="entry name" value="BACK"/>
    <property type="match status" value="1"/>
</dbReference>
<evidence type="ECO:0000256" key="2">
    <source>
        <dbReference type="ARBA" id="ARBA00022737"/>
    </source>
</evidence>
<dbReference type="InterPro" id="IPR011705">
    <property type="entry name" value="BACK"/>
</dbReference>
<dbReference type="InterPro" id="IPR011333">
    <property type="entry name" value="SKP1/BTB/POZ_sf"/>
</dbReference>
<dbReference type="InterPro" id="IPR017096">
    <property type="entry name" value="BTB-kelch_protein"/>
</dbReference>
<dbReference type="SUPFAM" id="SSF117281">
    <property type="entry name" value="Kelch motif"/>
    <property type="match status" value="1"/>
</dbReference>
<dbReference type="Pfam" id="PF07707">
    <property type="entry name" value="BACK"/>
    <property type="match status" value="1"/>
</dbReference>
<evidence type="ECO:0000256" key="1">
    <source>
        <dbReference type="ARBA" id="ARBA00022441"/>
    </source>
</evidence>
<feature type="domain" description="BTB" evidence="3">
    <location>
        <begin position="30"/>
        <end position="97"/>
    </location>
</feature>
<organism evidence="4 5">
    <name type="scientific">Oikopleura dioica</name>
    <name type="common">Tunicate</name>
    <dbReference type="NCBI Taxonomy" id="34765"/>
    <lineage>
        <taxon>Eukaryota</taxon>
        <taxon>Metazoa</taxon>
        <taxon>Chordata</taxon>
        <taxon>Tunicata</taxon>
        <taxon>Appendicularia</taxon>
        <taxon>Copelata</taxon>
        <taxon>Oikopleuridae</taxon>
        <taxon>Oikopleura</taxon>
    </lineage>
</organism>
<dbReference type="Proteomes" id="UP001158576">
    <property type="component" value="Chromosome 1"/>
</dbReference>
<gene>
    <name evidence="4" type="ORF">OKIOD_LOCUS11679</name>
</gene>
<dbReference type="Gene3D" id="2.120.10.80">
    <property type="entry name" value="Kelch-type beta propeller"/>
    <property type="match status" value="1"/>
</dbReference>
<dbReference type="SMART" id="SM00612">
    <property type="entry name" value="Kelch"/>
    <property type="match status" value="6"/>
</dbReference>
<keyword evidence="1" id="KW-0880">Kelch repeat</keyword>
<dbReference type="Pfam" id="PF00651">
    <property type="entry name" value="BTB"/>
    <property type="match status" value="1"/>
</dbReference>
<protein>
    <submittedName>
        <fullName evidence="4">Oidioi.mRNA.OKI2018_I69.chr1.g2914.t1.cds</fullName>
    </submittedName>
</protein>
<dbReference type="PANTHER" id="PTHR24412">
    <property type="entry name" value="KELCH PROTEIN"/>
    <property type="match status" value="1"/>
</dbReference>
<sequence length="584" mass="65427">MSEDHGFINNNHASEALQMMDQFLRNKQLCDVTLICGKRRMAAHKLVLSSLSSYFAAMFTHNLCEKDQDEVEIKEVNPDALMWIIRYMYTSHIDIREDNVEDLLITARLLQIEKIVFACCEFLRKQLHPSNCLGIAKFAESQACPELFSASLDFIKKNSLNLLGEQEFLELKLEDVIRLLKYDDLVVPNEESVFQIVTAWVEHDLDARKSSVGALLATMRLCHISAEFLAETIEPHHLVRESSSAHEIVIDMMKLHITKKLDPRQEPSRKSTLGYLMCIGGMDNQKGINNVELLDPLAPEQWSECGQIVKHKRVQFGSAVIDNKLLVVGGRDGYKTLNSVECYDFATKSWKSMPPLSTHRHGVGIVLLDGPLYAVGGNDGWSFLNTVERWDPQFRSWNFVAPMNTPRSTHGVVAFNSKIFAVGGRDVSSCLRSVECFDPHFNRWTQMANLNKRRGMPGVAVFQDSIFAVGGHDTPGAPKPAESAEKYCLETNQWTLIGSLKIPREGAGCAVLGDTLYAVGGFDGKKYLKSIEYLRPNASEEDWTLEGTLQHARSACAVLHVSEKVHFADVSTSAENSRNPSTSD</sequence>
<name>A0ABN7SW23_OIKDI</name>
<dbReference type="InterPro" id="IPR015915">
    <property type="entry name" value="Kelch-typ_b-propeller"/>
</dbReference>
<dbReference type="PIRSF" id="PIRSF037037">
    <property type="entry name" value="Kelch-like_protein_gigaxonin"/>
    <property type="match status" value="1"/>
</dbReference>
<dbReference type="Pfam" id="PF01344">
    <property type="entry name" value="Kelch_1"/>
    <property type="match status" value="1"/>
</dbReference>
<keyword evidence="2" id="KW-0677">Repeat</keyword>
<evidence type="ECO:0000313" key="5">
    <source>
        <dbReference type="Proteomes" id="UP001158576"/>
    </source>
</evidence>
<keyword evidence="5" id="KW-1185">Reference proteome</keyword>
<dbReference type="InterPro" id="IPR000210">
    <property type="entry name" value="BTB/POZ_dom"/>
</dbReference>
<dbReference type="SUPFAM" id="SSF54695">
    <property type="entry name" value="POZ domain"/>
    <property type="match status" value="1"/>
</dbReference>
<evidence type="ECO:0000259" key="3">
    <source>
        <dbReference type="PROSITE" id="PS50097"/>
    </source>
</evidence>
<proteinExistence type="predicted"/>
<dbReference type="Gene3D" id="3.30.710.10">
    <property type="entry name" value="Potassium Channel Kv1.1, Chain A"/>
    <property type="match status" value="1"/>
</dbReference>
<dbReference type="Pfam" id="PF24681">
    <property type="entry name" value="Kelch_KLHDC2_KLHL20_DRC7"/>
    <property type="match status" value="1"/>
</dbReference>
<accession>A0ABN7SW23</accession>
<dbReference type="EMBL" id="OU015566">
    <property type="protein sequence ID" value="CAG5106602.1"/>
    <property type="molecule type" value="Genomic_DNA"/>
</dbReference>
<evidence type="ECO:0000313" key="4">
    <source>
        <dbReference type="EMBL" id="CAG5106602.1"/>
    </source>
</evidence>